<dbReference type="AlphaFoldDB" id="A0A5Q2VGV7"/>
<evidence type="ECO:0000256" key="4">
    <source>
        <dbReference type="ARBA" id="ARBA00023163"/>
    </source>
</evidence>
<dbReference type="InterPro" id="IPR036388">
    <property type="entry name" value="WH-like_DNA-bd_sf"/>
</dbReference>
<dbReference type="EMBL" id="CP045913">
    <property type="protein sequence ID" value="QGH63260.1"/>
    <property type="molecule type" value="Genomic_DNA"/>
</dbReference>
<dbReference type="PRINTS" id="PR00038">
    <property type="entry name" value="HTHLUXR"/>
</dbReference>
<dbReference type="CDD" id="cd06170">
    <property type="entry name" value="LuxR_C_like"/>
    <property type="match status" value="2"/>
</dbReference>
<gene>
    <name evidence="7" type="ORF">GHV41_21515</name>
</gene>
<accession>A0A5Q2VGV7</accession>
<evidence type="ECO:0000256" key="1">
    <source>
        <dbReference type="ARBA" id="ARBA00023015"/>
    </source>
</evidence>
<protein>
    <submittedName>
        <fullName evidence="7">Helix-turn-helix transcriptional regulator</fullName>
    </submittedName>
</protein>
<feature type="domain" description="HTH luxR-type" evidence="6">
    <location>
        <begin position="26"/>
        <end position="91"/>
    </location>
</feature>
<evidence type="ECO:0000256" key="3">
    <source>
        <dbReference type="ARBA" id="ARBA00023159"/>
    </source>
</evidence>
<feature type="domain" description="HTH luxR-type" evidence="6">
    <location>
        <begin position="98"/>
        <end position="163"/>
    </location>
</feature>
<evidence type="ECO:0000313" key="7">
    <source>
        <dbReference type="EMBL" id="QGH63260.1"/>
    </source>
</evidence>
<sequence>MLPGYTPHSHTAYPHAPENNASGTLPPSLTACLTPREAQIIQALMNGMDLSAIAWKLSRNIRTVSSHKQRAMYKLRLNTNAELYALAALLGPHLPATVIARRRLLPPREQQVLNAILRGHSVTDIAQQQGRSVKTISYQKCQLMQKLGLTNEVELFALAPERAQALLTSKTAQ</sequence>
<keyword evidence="1" id="KW-0805">Transcription regulation</keyword>
<dbReference type="InterPro" id="IPR016032">
    <property type="entry name" value="Sig_transdc_resp-reg_C-effctor"/>
</dbReference>
<dbReference type="SUPFAM" id="SSF46894">
    <property type="entry name" value="C-terminal effector domain of the bipartite response regulators"/>
    <property type="match status" value="2"/>
</dbReference>
<keyword evidence="2" id="KW-0238">DNA-binding</keyword>
<keyword evidence="3" id="KW-0010">Activator</keyword>
<organism evidence="7 8">
    <name type="scientific">Serratia proteamaculans</name>
    <dbReference type="NCBI Taxonomy" id="28151"/>
    <lineage>
        <taxon>Bacteria</taxon>
        <taxon>Pseudomonadati</taxon>
        <taxon>Pseudomonadota</taxon>
        <taxon>Gammaproteobacteria</taxon>
        <taxon>Enterobacterales</taxon>
        <taxon>Yersiniaceae</taxon>
        <taxon>Serratia</taxon>
    </lineage>
</organism>
<reference evidence="7 8" key="1">
    <citation type="submission" date="2019-11" db="EMBL/GenBank/DDBJ databases">
        <title>The Phosphoenolpyruvate Phosphotransferase System Regulates Serratia proteamaculans 336X Biofilm Formation and Wheat Roots colonization.</title>
        <authorList>
            <person name="Liu F."/>
        </authorList>
    </citation>
    <scope>NUCLEOTIDE SEQUENCE [LARGE SCALE GENOMIC DNA]</scope>
    <source>
        <strain evidence="7 8">336X</strain>
    </source>
</reference>
<dbReference type="RefSeq" id="WP_153860021.1">
    <property type="nucleotide sequence ID" value="NZ_CP045913.1"/>
</dbReference>
<dbReference type="GO" id="GO:0003677">
    <property type="term" value="F:DNA binding"/>
    <property type="evidence" value="ECO:0007669"/>
    <property type="project" value="UniProtKB-KW"/>
</dbReference>
<name>A0A5Q2VGV7_SERPR</name>
<evidence type="ECO:0000256" key="2">
    <source>
        <dbReference type="ARBA" id="ARBA00023125"/>
    </source>
</evidence>
<dbReference type="PANTHER" id="PTHR44688">
    <property type="entry name" value="DNA-BINDING TRANSCRIPTIONAL ACTIVATOR DEVR_DOSR"/>
    <property type="match status" value="1"/>
</dbReference>
<dbReference type="InterPro" id="IPR000792">
    <property type="entry name" value="Tscrpt_reg_LuxR_C"/>
</dbReference>
<dbReference type="Proteomes" id="UP000381260">
    <property type="component" value="Chromosome"/>
</dbReference>
<dbReference type="PANTHER" id="PTHR44688:SF16">
    <property type="entry name" value="DNA-BINDING TRANSCRIPTIONAL ACTIVATOR DEVR_DOSR"/>
    <property type="match status" value="1"/>
</dbReference>
<keyword evidence="4" id="KW-0804">Transcription</keyword>
<dbReference type="Gene3D" id="1.10.10.10">
    <property type="entry name" value="Winged helix-like DNA-binding domain superfamily/Winged helix DNA-binding domain"/>
    <property type="match status" value="2"/>
</dbReference>
<evidence type="ECO:0000256" key="5">
    <source>
        <dbReference type="SAM" id="MobiDB-lite"/>
    </source>
</evidence>
<feature type="region of interest" description="Disordered" evidence="5">
    <location>
        <begin position="1"/>
        <end position="21"/>
    </location>
</feature>
<evidence type="ECO:0000259" key="6">
    <source>
        <dbReference type="PROSITE" id="PS50043"/>
    </source>
</evidence>
<proteinExistence type="predicted"/>
<dbReference type="PROSITE" id="PS50043">
    <property type="entry name" value="HTH_LUXR_2"/>
    <property type="match status" value="2"/>
</dbReference>
<dbReference type="SMART" id="SM00421">
    <property type="entry name" value="HTH_LUXR"/>
    <property type="match status" value="2"/>
</dbReference>
<evidence type="ECO:0000313" key="8">
    <source>
        <dbReference type="Proteomes" id="UP000381260"/>
    </source>
</evidence>
<dbReference type="Pfam" id="PF00196">
    <property type="entry name" value="GerE"/>
    <property type="match status" value="2"/>
</dbReference>
<dbReference type="GO" id="GO:0006355">
    <property type="term" value="P:regulation of DNA-templated transcription"/>
    <property type="evidence" value="ECO:0007669"/>
    <property type="project" value="InterPro"/>
</dbReference>